<evidence type="ECO:0000256" key="1">
    <source>
        <dbReference type="ARBA" id="ARBA00004245"/>
    </source>
</evidence>
<dbReference type="SUPFAM" id="SSF52490">
    <property type="entry name" value="Tubulin nucleotide-binding domain-like"/>
    <property type="match status" value="1"/>
</dbReference>
<keyword evidence="7" id="KW-0963">Cytoplasm</keyword>
<evidence type="ECO:0000313" key="10">
    <source>
        <dbReference type="EMBL" id="OGM42402.1"/>
    </source>
</evidence>
<dbReference type="Gene3D" id="1.10.287.600">
    <property type="entry name" value="Helix hairpin bin"/>
    <property type="match status" value="1"/>
</dbReference>
<keyword evidence="5" id="KW-0547">Nucleotide-binding</keyword>
<feature type="domain" description="Tubulin/FtsZ GTPase" evidence="8">
    <location>
        <begin position="303"/>
        <end position="499"/>
    </location>
</feature>
<dbReference type="PRINTS" id="PR01163">
    <property type="entry name" value="BETATUBULIN"/>
</dbReference>
<evidence type="ECO:0000256" key="3">
    <source>
        <dbReference type="ARBA" id="ARBA00011747"/>
    </source>
</evidence>
<dbReference type="GO" id="GO:0005200">
    <property type="term" value="F:structural constituent of cytoskeleton"/>
    <property type="evidence" value="ECO:0007669"/>
    <property type="project" value="InterPro"/>
</dbReference>
<comment type="caution">
    <text evidence="10">The sequence shown here is derived from an EMBL/GenBank/DDBJ whole genome shotgun (WGS) entry which is preliminary data.</text>
</comment>
<evidence type="ECO:0000259" key="9">
    <source>
        <dbReference type="SMART" id="SM00865"/>
    </source>
</evidence>
<keyword evidence="11" id="KW-1185">Reference proteome</keyword>
<dbReference type="GO" id="GO:0005874">
    <property type="term" value="C:microtubule"/>
    <property type="evidence" value="ECO:0007669"/>
    <property type="project" value="UniProtKB-KW"/>
</dbReference>
<dbReference type="AlphaFoldDB" id="A0A1F7ZSI6"/>
<dbReference type="Gene3D" id="3.40.50.300">
    <property type="entry name" value="P-loop containing nucleotide triphosphate hydrolases"/>
    <property type="match status" value="1"/>
</dbReference>
<dbReference type="Pfam" id="PF03953">
    <property type="entry name" value="Tubulin_C"/>
    <property type="match status" value="1"/>
</dbReference>
<keyword evidence="6" id="KW-0342">GTP-binding</keyword>
<keyword evidence="4" id="KW-0493">Microtubule</keyword>
<dbReference type="GO" id="GO:0007017">
    <property type="term" value="P:microtubule-based process"/>
    <property type="evidence" value="ECO:0007669"/>
    <property type="project" value="InterPro"/>
</dbReference>
<evidence type="ECO:0000256" key="4">
    <source>
        <dbReference type="ARBA" id="ARBA00022701"/>
    </source>
</evidence>
<dbReference type="RefSeq" id="XP_022386119.1">
    <property type="nucleotide sequence ID" value="XM_022535535.1"/>
</dbReference>
<dbReference type="SMART" id="SM00864">
    <property type="entry name" value="Tubulin"/>
    <property type="match status" value="1"/>
</dbReference>
<dbReference type="SMART" id="SM00865">
    <property type="entry name" value="Tubulin_C"/>
    <property type="match status" value="1"/>
</dbReference>
<reference evidence="10 11" key="1">
    <citation type="journal article" date="2016" name="Genome Biol. Evol.">
        <title>Draft genome sequence of an aflatoxigenic Aspergillus species, A. bombycis.</title>
        <authorList>
            <person name="Moore G.G."/>
            <person name="Mack B.M."/>
            <person name="Beltz S.B."/>
            <person name="Gilbert M.K."/>
        </authorList>
    </citation>
    <scope>NUCLEOTIDE SEQUENCE [LARGE SCALE GENOMIC DNA]</scope>
    <source>
        <strain evidence="11">NRRL 26010</strain>
    </source>
</reference>
<gene>
    <name evidence="10" type="ORF">ABOM_008406</name>
</gene>
<dbReference type="Gene3D" id="3.30.1330.20">
    <property type="entry name" value="Tubulin/FtsZ, C-terminal domain"/>
    <property type="match status" value="1"/>
</dbReference>
<dbReference type="Proteomes" id="UP000179179">
    <property type="component" value="Unassembled WGS sequence"/>
</dbReference>
<dbReference type="InterPro" id="IPR002453">
    <property type="entry name" value="Beta_tubulin"/>
</dbReference>
<dbReference type="Pfam" id="PF00091">
    <property type="entry name" value="Tubulin"/>
    <property type="match status" value="1"/>
</dbReference>
<evidence type="ECO:0000256" key="6">
    <source>
        <dbReference type="ARBA" id="ARBA00023134"/>
    </source>
</evidence>
<dbReference type="InterPro" id="IPR040632">
    <property type="entry name" value="Sulfotransfer_4"/>
</dbReference>
<evidence type="ECO:0000256" key="2">
    <source>
        <dbReference type="ARBA" id="ARBA00009636"/>
    </source>
</evidence>
<feature type="domain" description="Tubulin/FtsZ 2-layer sandwich" evidence="9">
    <location>
        <begin position="501"/>
        <end position="634"/>
    </location>
</feature>
<dbReference type="SUPFAM" id="SSF55307">
    <property type="entry name" value="Tubulin C-terminal domain-like"/>
    <property type="match status" value="1"/>
</dbReference>
<dbReference type="GeneID" id="34451796"/>
<dbReference type="InterPro" id="IPR018316">
    <property type="entry name" value="Tubulin/FtsZ_2-layer-sand-dom"/>
</dbReference>
<comment type="subcellular location">
    <subcellularLocation>
        <location evidence="1">Cytoplasm</location>
        <location evidence="1">Cytoskeleton</location>
    </subcellularLocation>
</comment>
<dbReference type="PROSITE" id="PS00227">
    <property type="entry name" value="TUBULIN"/>
    <property type="match status" value="1"/>
</dbReference>
<evidence type="ECO:0000313" key="11">
    <source>
        <dbReference type="Proteomes" id="UP000179179"/>
    </source>
</evidence>
<evidence type="ECO:0000256" key="5">
    <source>
        <dbReference type="ARBA" id="ARBA00022741"/>
    </source>
</evidence>
<dbReference type="InterPro" id="IPR036525">
    <property type="entry name" value="Tubulin/FtsZ_GTPase_sf"/>
</dbReference>
<dbReference type="InterPro" id="IPR000217">
    <property type="entry name" value="Tubulin"/>
</dbReference>
<dbReference type="GO" id="GO:0003924">
    <property type="term" value="F:GTPase activity"/>
    <property type="evidence" value="ECO:0007669"/>
    <property type="project" value="InterPro"/>
</dbReference>
<dbReference type="GO" id="GO:0005525">
    <property type="term" value="F:GTP binding"/>
    <property type="evidence" value="ECO:0007669"/>
    <property type="project" value="UniProtKB-KW"/>
</dbReference>
<dbReference type="OrthoDB" id="408152at2759"/>
<protein>
    <submittedName>
        <fullName evidence="10">Tubulin alpha-1 chain</fullName>
    </submittedName>
</protein>
<organism evidence="10 11">
    <name type="scientific">Aspergillus bombycis</name>
    <dbReference type="NCBI Taxonomy" id="109264"/>
    <lineage>
        <taxon>Eukaryota</taxon>
        <taxon>Fungi</taxon>
        <taxon>Dikarya</taxon>
        <taxon>Ascomycota</taxon>
        <taxon>Pezizomycotina</taxon>
        <taxon>Eurotiomycetes</taxon>
        <taxon>Eurotiomycetidae</taxon>
        <taxon>Eurotiales</taxon>
        <taxon>Aspergillaceae</taxon>
        <taxon>Aspergillus</taxon>
    </lineage>
</organism>
<dbReference type="PRINTS" id="PR01161">
    <property type="entry name" value="TUBULIN"/>
</dbReference>
<dbReference type="Pfam" id="PF17784">
    <property type="entry name" value="Sulfotransfer_4"/>
    <property type="match status" value="1"/>
</dbReference>
<dbReference type="SUPFAM" id="SSF52540">
    <property type="entry name" value="P-loop containing nucleoside triphosphate hydrolases"/>
    <property type="match status" value="1"/>
</dbReference>
<dbReference type="InterPro" id="IPR017975">
    <property type="entry name" value="Tubulin_CS"/>
</dbReference>
<accession>A0A1F7ZSI6</accession>
<evidence type="ECO:0000256" key="7">
    <source>
        <dbReference type="ARBA" id="ARBA00023212"/>
    </source>
</evidence>
<dbReference type="InterPro" id="IPR003008">
    <property type="entry name" value="Tubulin_FtsZ_GTPase"/>
</dbReference>
<proteinExistence type="inferred from homology"/>
<evidence type="ECO:0000259" key="8">
    <source>
        <dbReference type="SMART" id="SM00864"/>
    </source>
</evidence>
<dbReference type="EMBL" id="LYCR01000090">
    <property type="protein sequence ID" value="OGM42402.1"/>
    <property type="molecule type" value="Genomic_DNA"/>
</dbReference>
<keyword evidence="7" id="KW-0206">Cytoskeleton</keyword>
<dbReference type="Gene3D" id="3.40.50.1440">
    <property type="entry name" value="Tubulin/FtsZ, GTPase domain"/>
    <property type="match status" value="1"/>
</dbReference>
<sequence length="682" mass="76714">MSREIEQLAQPANKRKMRLIVASCSRTGTLGLHAGLEMLGYTPYHMIDVMFKGRSPHMKVFTEAIVANHNQLSGIKRYETPDVDRWIGNYDCLMEIPSYIGTRAIRGYIEDPNVKFIVTERMPEKWVRSIDNTIGEAVKAANQFPLNILKRFDSELGHFLHLATVMYWAYADGANPGDANSEAALYKNYVEYIRTMKETLPEDRLLVVKLEDGLGWEQICPFLDLPIPEEKFPRGNEPDKFHRIVADYMEPRVKAAILNFGAMVTATAGVAGYLGWRYFAISDEHGLDNSGRFAGSDDQREKLNVYFSEMEAQQYVPRAVLLDSKTESRDRICTGPLRALFRPRSLLFRGYGAGQCWAAGHHTAGAELIDDSLDIVRREAEACECLQGFQITHSLGGGTGSGMGALLISRLRDEFPDKMIATFSIFPSLVPDVVVEPYNVTLSMNQLIEDCDATFCIDNQALIDICTGSLGLHDPSHMELNPPIAEAMSGVTACFRFPGQLNSDLRKLTMNMVPSARLHFFMLGLAPLPGYTSRSSIRVPQITHQLFRRDNIMASGDHQMSHFLSCLTIFRGKVNMAEVEAQMNNLRNNRSAEFIEWAPNNIRSTVYLPRSPDVSCALLANSTSIQEVFSRISGQFSALYRRKAYMNPYTMHGVDELDFMEAESNMNDLIEEYQEHQGGPVR</sequence>
<dbReference type="STRING" id="109264.A0A1F7ZSI6"/>
<dbReference type="InterPro" id="IPR027417">
    <property type="entry name" value="P-loop_NTPase"/>
</dbReference>
<comment type="similarity">
    <text evidence="2">Belongs to the tubulin family.</text>
</comment>
<name>A0A1F7ZSI6_9EURO</name>
<dbReference type="InterPro" id="IPR037103">
    <property type="entry name" value="Tubulin/FtsZ-like_C"/>
</dbReference>
<dbReference type="InterPro" id="IPR023123">
    <property type="entry name" value="Tubulin_C"/>
</dbReference>
<dbReference type="CDD" id="cd02187">
    <property type="entry name" value="beta_tubulin"/>
    <property type="match status" value="1"/>
</dbReference>
<dbReference type="PANTHER" id="PTHR11588">
    <property type="entry name" value="TUBULIN"/>
    <property type="match status" value="1"/>
</dbReference>
<dbReference type="InterPro" id="IPR008280">
    <property type="entry name" value="Tub_FtsZ_C"/>
</dbReference>
<comment type="subunit">
    <text evidence="3">Dimer of alpha and beta chains. A typical microtubule is a hollow water-filled tube with an outer diameter of 25 nm and an inner diameter of 15 nM. Alpha-beta heterodimers associate head-to-tail to form protofilaments running lengthwise along the microtubule wall with the beta-tubulin subunit facing the microtubule plus end conferring a structural polarity. Microtubules usually have 13 protofilaments but different protofilament numbers can be found in some organisms and specialized cells.</text>
</comment>